<dbReference type="SUPFAM" id="SSF52540">
    <property type="entry name" value="P-loop containing nucleoside triphosphate hydrolases"/>
    <property type="match status" value="2"/>
</dbReference>
<dbReference type="GO" id="GO:0006310">
    <property type="term" value="P:DNA recombination"/>
    <property type="evidence" value="ECO:0007669"/>
    <property type="project" value="UniProtKB-UniRule"/>
</dbReference>
<dbReference type="Gene3D" id="2.40.50.140">
    <property type="entry name" value="Nucleic acid-binding proteins"/>
    <property type="match status" value="1"/>
</dbReference>
<evidence type="ECO:0000256" key="10">
    <source>
        <dbReference type="ARBA" id="ARBA00023204"/>
    </source>
</evidence>
<evidence type="ECO:0000256" key="13">
    <source>
        <dbReference type="ARBA" id="ARBA00034808"/>
    </source>
</evidence>
<keyword evidence="3 15" id="KW-0547">Nucleotide-binding</keyword>
<evidence type="ECO:0000313" key="18">
    <source>
        <dbReference type="EMBL" id="MBB6084783.1"/>
    </source>
</evidence>
<dbReference type="EMBL" id="JACHIB010000017">
    <property type="protein sequence ID" value="MBB6084783.1"/>
    <property type="molecule type" value="Genomic_DNA"/>
</dbReference>
<comment type="caution">
    <text evidence="18">The sequence shown here is derived from an EMBL/GenBank/DDBJ whole genome shotgun (WGS) entry which is preliminary data.</text>
</comment>
<dbReference type="InterPro" id="IPR001650">
    <property type="entry name" value="Helicase_C-like"/>
</dbReference>
<dbReference type="NCBIfam" id="TIGR00643">
    <property type="entry name" value="recG"/>
    <property type="match status" value="1"/>
</dbReference>
<dbReference type="Pfam" id="PF19833">
    <property type="entry name" value="RecG_dom3_C"/>
    <property type="match status" value="1"/>
</dbReference>
<dbReference type="FunFam" id="3.40.50.300:FF:000391">
    <property type="entry name" value="ATP-dependent DNA helicase RecG"/>
    <property type="match status" value="1"/>
</dbReference>
<evidence type="ECO:0000256" key="5">
    <source>
        <dbReference type="ARBA" id="ARBA00022801"/>
    </source>
</evidence>
<dbReference type="InterPro" id="IPR045562">
    <property type="entry name" value="RecG_dom3_C"/>
</dbReference>
<dbReference type="Pfam" id="PF00271">
    <property type="entry name" value="Helicase_C"/>
    <property type="match status" value="1"/>
</dbReference>
<keyword evidence="10 15" id="KW-0234">DNA repair</keyword>
<keyword evidence="8" id="KW-0238">DNA-binding</keyword>
<dbReference type="RefSeq" id="WP_151025386.1">
    <property type="nucleotide sequence ID" value="NZ_JACHIB010000017.1"/>
</dbReference>
<dbReference type="Pfam" id="PF00270">
    <property type="entry name" value="DEAD"/>
    <property type="match status" value="1"/>
</dbReference>
<reference evidence="18 19" key="1">
    <citation type="submission" date="2020-08" db="EMBL/GenBank/DDBJ databases">
        <title>Genomic Encyclopedia of Type Strains, Phase IV (KMG-IV): sequencing the most valuable type-strain genomes for metagenomic binning, comparative biology and taxonomic classification.</title>
        <authorList>
            <person name="Goeker M."/>
        </authorList>
    </citation>
    <scope>NUCLEOTIDE SEQUENCE [LARGE SCALE GENOMIC DNA]</scope>
    <source>
        <strain evidence="18 19">DSM 12141</strain>
    </source>
</reference>
<dbReference type="InterPro" id="IPR014001">
    <property type="entry name" value="Helicase_ATP-bd"/>
</dbReference>
<comment type="catalytic activity">
    <reaction evidence="12 15">
        <text>Couples ATP hydrolysis with the unwinding of duplex DNA by translocating in the 3'-5' direction.</text>
        <dbReference type="EC" id="5.6.2.4"/>
    </reaction>
</comment>
<evidence type="ECO:0000256" key="14">
    <source>
        <dbReference type="ARBA" id="ARBA00048988"/>
    </source>
</evidence>
<dbReference type="Proteomes" id="UP000541136">
    <property type="component" value="Unassembled WGS sequence"/>
</dbReference>
<dbReference type="GO" id="GO:0006281">
    <property type="term" value="P:DNA repair"/>
    <property type="evidence" value="ECO:0007669"/>
    <property type="project" value="UniProtKB-UniRule"/>
</dbReference>
<evidence type="ECO:0000256" key="15">
    <source>
        <dbReference type="RuleBase" id="RU363016"/>
    </source>
</evidence>
<dbReference type="PANTHER" id="PTHR47964">
    <property type="entry name" value="ATP-DEPENDENT DNA HELICASE HOMOLOG RECG, CHLOROPLASTIC"/>
    <property type="match status" value="1"/>
</dbReference>
<keyword evidence="11" id="KW-0413">Isomerase</keyword>
<sequence>MTSAGKPRRAAPGARKTAGVPQARLFERLGLRTPADFATHLPLRYEDETRITPIGAARPGAHALFEGEIVDSEIRFGPRRELQATLADESGRLGLRWLHVYPGQQARLHAGRRVRARGEVRAGYHGLEIVHPLITEPGTPLPDTLTPVYPTTQGLPQAALRKAIARALDEADLGDTLPAAVREAYRLADFEPSLRLLHHPGPDISLESLAEHNHPAWRRIKFDELLAQQLALADARAARRAQAARSLKGDGSLTGRLLAGLPFEPTGAQTRAVAQIGADLARTHPMHRLLQGDVGSGKTLVAAFAAAQAIESGAQVAVMAPTEILAEQLWRKLSEWLAPLGVAAVWLTGSLPAAERRRALQAMARGEARLAVGTQALIQDKVEFESLGLVISDEQHRFGVGQRLALNRKGDQARYRPHQLSMSATPIPRTLAMAFFADMDVSVLDELPPGRVPVRTRLFDDRRRDEVLARVGEVVRAGRQAYWVCPLVEESEALQLQTAVDTHELLRAALPDLRVGLMHGRLPAREKSEVMDAFRAGDIDLLVSTTVIEVGVDVPNAGLMVIEHAERFGLAQLHQLRGRVGRGGGEATCVLLYQPPLSAIARERLRAMYETTDGFEIARRDLAQRGPGELLGLRQSGQALLRFADLESDEDLLEQAREAAAWLSADFPEHARAHRQRWMAGADQYLRS</sequence>
<dbReference type="GO" id="GO:0005524">
    <property type="term" value="F:ATP binding"/>
    <property type="evidence" value="ECO:0007669"/>
    <property type="project" value="UniProtKB-KW"/>
</dbReference>
<evidence type="ECO:0000256" key="3">
    <source>
        <dbReference type="ARBA" id="ARBA00022741"/>
    </source>
</evidence>
<evidence type="ECO:0000256" key="11">
    <source>
        <dbReference type="ARBA" id="ARBA00023235"/>
    </source>
</evidence>
<dbReference type="SUPFAM" id="SSF50249">
    <property type="entry name" value="Nucleic acid-binding proteins"/>
    <property type="match status" value="1"/>
</dbReference>
<accession>A0A7W9WPN9</accession>
<keyword evidence="6 15" id="KW-0347">Helicase</keyword>
<name>A0A7W9WPN9_CASDE</name>
<dbReference type="GO" id="GO:0016787">
    <property type="term" value="F:hydrolase activity"/>
    <property type="evidence" value="ECO:0007669"/>
    <property type="project" value="UniProtKB-KW"/>
</dbReference>
<evidence type="ECO:0000256" key="8">
    <source>
        <dbReference type="ARBA" id="ARBA00023125"/>
    </source>
</evidence>
<evidence type="ECO:0000259" key="16">
    <source>
        <dbReference type="PROSITE" id="PS51192"/>
    </source>
</evidence>
<keyword evidence="4 15" id="KW-0227">DNA damage</keyword>
<keyword evidence="9 15" id="KW-0233">DNA recombination</keyword>
<dbReference type="SMART" id="SM00487">
    <property type="entry name" value="DEXDc"/>
    <property type="match status" value="1"/>
</dbReference>
<dbReference type="Pfam" id="PF17191">
    <property type="entry name" value="RecG_wedge"/>
    <property type="match status" value="1"/>
</dbReference>
<dbReference type="InterPro" id="IPR004609">
    <property type="entry name" value="ATP-dep_DNA_helicase_RecG"/>
</dbReference>
<dbReference type="InterPro" id="IPR047112">
    <property type="entry name" value="RecG/Mfd"/>
</dbReference>
<dbReference type="NCBIfam" id="NF008166">
    <property type="entry name" value="PRK10917.1-4"/>
    <property type="match status" value="1"/>
</dbReference>
<dbReference type="CDD" id="cd04488">
    <property type="entry name" value="RecG_wedge_OBF"/>
    <property type="match status" value="1"/>
</dbReference>
<dbReference type="NCBIfam" id="NF008168">
    <property type="entry name" value="PRK10917.2-2"/>
    <property type="match status" value="1"/>
</dbReference>
<gene>
    <name evidence="18" type="ORF">HNR28_002831</name>
</gene>
<dbReference type="InterPro" id="IPR027417">
    <property type="entry name" value="P-loop_NTPase"/>
</dbReference>
<comment type="similarity">
    <text evidence="1 15">Belongs to the helicase family. RecG subfamily.</text>
</comment>
<proteinExistence type="inferred from homology"/>
<keyword evidence="7 15" id="KW-0067">ATP-binding</keyword>
<evidence type="ECO:0000256" key="4">
    <source>
        <dbReference type="ARBA" id="ARBA00022763"/>
    </source>
</evidence>
<feature type="domain" description="Helicase ATP-binding" evidence="16">
    <location>
        <begin position="279"/>
        <end position="444"/>
    </location>
</feature>
<dbReference type="SMART" id="SM00490">
    <property type="entry name" value="HELICc"/>
    <property type="match status" value="1"/>
</dbReference>
<dbReference type="InterPro" id="IPR011545">
    <property type="entry name" value="DEAD/DEAH_box_helicase_dom"/>
</dbReference>
<organism evidence="18 19">
    <name type="scientific">Castellaniella defragrans</name>
    <name type="common">Alcaligenes defragrans</name>
    <dbReference type="NCBI Taxonomy" id="75697"/>
    <lineage>
        <taxon>Bacteria</taxon>
        <taxon>Pseudomonadati</taxon>
        <taxon>Pseudomonadota</taxon>
        <taxon>Betaproteobacteria</taxon>
        <taxon>Burkholderiales</taxon>
        <taxon>Alcaligenaceae</taxon>
        <taxon>Castellaniella</taxon>
    </lineage>
</organism>
<dbReference type="NCBIfam" id="NF008163">
    <property type="entry name" value="PRK10917.1-1"/>
    <property type="match status" value="1"/>
</dbReference>
<dbReference type="InterPro" id="IPR012340">
    <property type="entry name" value="NA-bd_OB-fold"/>
</dbReference>
<evidence type="ECO:0000256" key="6">
    <source>
        <dbReference type="ARBA" id="ARBA00022806"/>
    </source>
</evidence>
<evidence type="ECO:0000313" key="19">
    <source>
        <dbReference type="Proteomes" id="UP000541136"/>
    </source>
</evidence>
<dbReference type="InterPro" id="IPR033454">
    <property type="entry name" value="RecG_wedge"/>
</dbReference>
<dbReference type="PROSITE" id="PS51192">
    <property type="entry name" value="HELICASE_ATP_BIND_1"/>
    <property type="match status" value="1"/>
</dbReference>
<evidence type="ECO:0000256" key="1">
    <source>
        <dbReference type="ARBA" id="ARBA00007504"/>
    </source>
</evidence>
<dbReference type="CDD" id="cd17992">
    <property type="entry name" value="DEXHc_RecG"/>
    <property type="match status" value="1"/>
</dbReference>
<dbReference type="GO" id="GO:0043138">
    <property type="term" value="F:3'-5' DNA helicase activity"/>
    <property type="evidence" value="ECO:0007669"/>
    <property type="project" value="UniProtKB-EC"/>
</dbReference>
<evidence type="ECO:0000256" key="12">
    <source>
        <dbReference type="ARBA" id="ARBA00034617"/>
    </source>
</evidence>
<protein>
    <recommendedName>
        <fullName evidence="2 15">ATP-dependent DNA helicase RecG</fullName>
        <ecNumber evidence="13 15">5.6.2.4</ecNumber>
    </recommendedName>
</protein>
<dbReference type="Gene3D" id="3.40.50.300">
    <property type="entry name" value="P-loop containing nucleotide triphosphate hydrolases"/>
    <property type="match status" value="2"/>
</dbReference>
<comment type="function">
    <text evidence="15">Plays a critical role in recombination and DNA repair. Helps process Holliday junction intermediates to mature products by catalyzing branch migration. Has replication fork regression activity, unwinds stalled or blocked replication forks to make a HJ that can be resolved. Has a DNA unwinding activity characteristic of a DNA helicase with 3'-5' polarity.</text>
</comment>
<evidence type="ECO:0000256" key="7">
    <source>
        <dbReference type="ARBA" id="ARBA00022840"/>
    </source>
</evidence>
<evidence type="ECO:0000256" key="2">
    <source>
        <dbReference type="ARBA" id="ARBA00017846"/>
    </source>
</evidence>
<dbReference type="PROSITE" id="PS51194">
    <property type="entry name" value="HELICASE_CTER"/>
    <property type="match status" value="1"/>
</dbReference>
<evidence type="ECO:0000256" key="9">
    <source>
        <dbReference type="ARBA" id="ARBA00023172"/>
    </source>
</evidence>
<dbReference type="PANTHER" id="PTHR47964:SF1">
    <property type="entry name" value="ATP-DEPENDENT DNA HELICASE HOMOLOG RECG, CHLOROPLASTIC"/>
    <property type="match status" value="1"/>
</dbReference>
<dbReference type="AlphaFoldDB" id="A0A7W9WPN9"/>
<dbReference type="GO" id="GO:0003677">
    <property type="term" value="F:DNA binding"/>
    <property type="evidence" value="ECO:0007669"/>
    <property type="project" value="UniProtKB-KW"/>
</dbReference>
<feature type="domain" description="Helicase C-terminal" evidence="17">
    <location>
        <begin position="463"/>
        <end position="634"/>
    </location>
</feature>
<dbReference type="EC" id="5.6.2.4" evidence="13 15"/>
<keyword evidence="5 15" id="KW-0378">Hydrolase</keyword>
<evidence type="ECO:0000259" key="17">
    <source>
        <dbReference type="PROSITE" id="PS51194"/>
    </source>
</evidence>
<comment type="catalytic activity">
    <reaction evidence="14 15">
        <text>ATP + H2O = ADP + phosphate + H(+)</text>
        <dbReference type="Rhea" id="RHEA:13065"/>
        <dbReference type="ChEBI" id="CHEBI:15377"/>
        <dbReference type="ChEBI" id="CHEBI:15378"/>
        <dbReference type="ChEBI" id="CHEBI:30616"/>
        <dbReference type="ChEBI" id="CHEBI:43474"/>
        <dbReference type="ChEBI" id="CHEBI:456216"/>
        <dbReference type="EC" id="5.6.2.4"/>
    </reaction>
</comment>